<dbReference type="PANTHER" id="PTHR47074:SF75">
    <property type="entry name" value="RNASE H TYPE-1 DOMAIN-CONTAINING PROTEIN"/>
    <property type="match status" value="1"/>
</dbReference>
<dbReference type="AlphaFoldDB" id="A0AAD9U9Q8"/>
<comment type="caution">
    <text evidence="2">The sequence shown here is derived from an EMBL/GenBank/DDBJ whole genome shotgun (WGS) entry which is preliminary data.</text>
</comment>
<dbReference type="InterPro" id="IPR012337">
    <property type="entry name" value="RNaseH-like_sf"/>
</dbReference>
<dbReference type="Gene3D" id="3.30.420.10">
    <property type="entry name" value="Ribonuclease H-like superfamily/Ribonuclease H"/>
    <property type="match status" value="1"/>
</dbReference>
<proteinExistence type="predicted"/>
<evidence type="ECO:0000313" key="2">
    <source>
        <dbReference type="EMBL" id="KAK2650226.1"/>
    </source>
</evidence>
<reference evidence="2" key="1">
    <citation type="journal article" date="2023" name="Plant J.">
        <title>Genome sequences and population genomics provide insights into the demographic history, inbreeding, and mutation load of two 'living fossil' tree species of Dipteronia.</title>
        <authorList>
            <person name="Feng Y."/>
            <person name="Comes H.P."/>
            <person name="Chen J."/>
            <person name="Zhu S."/>
            <person name="Lu R."/>
            <person name="Zhang X."/>
            <person name="Li P."/>
            <person name="Qiu J."/>
            <person name="Olsen K.M."/>
            <person name="Qiu Y."/>
        </authorList>
    </citation>
    <scope>NUCLEOTIDE SEQUENCE</scope>
    <source>
        <strain evidence="2">KIB01</strain>
    </source>
</reference>
<dbReference type="InterPro" id="IPR052929">
    <property type="entry name" value="RNase_H-like_EbsB-rel"/>
</dbReference>
<dbReference type="PANTHER" id="PTHR47074">
    <property type="entry name" value="BNAC02G40300D PROTEIN"/>
    <property type="match status" value="1"/>
</dbReference>
<evidence type="ECO:0000313" key="3">
    <source>
        <dbReference type="Proteomes" id="UP001280121"/>
    </source>
</evidence>
<dbReference type="EMBL" id="JANJYI010000005">
    <property type="protein sequence ID" value="KAK2650226.1"/>
    <property type="molecule type" value="Genomic_DNA"/>
</dbReference>
<keyword evidence="3" id="KW-1185">Reference proteome</keyword>
<name>A0AAD9U9Q8_9ROSI</name>
<gene>
    <name evidence="2" type="ORF">Ddye_017715</name>
</gene>
<dbReference type="GO" id="GO:0003676">
    <property type="term" value="F:nucleic acid binding"/>
    <property type="evidence" value="ECO:0007669"/>
    <property type="project" value="InterPro"/>
</dbReference>
<dbReference type="Pfam" id="PF13456">
    <property type="entry name" value="RVT_3"/>
    <property type="match status" value="1"/>
</dbReference>
<dbReference type="InterPro" id="IPR002156">
    <property type="entry name" value="RNaseH_domain"/>
</dbReference>
<accession>A0AAD9U9Q8</accession>
<dbReference type="GO" id="GO:0004523">
    <property type="term" value="F:RNA-DNA hybrid ribonuclease activity"/>
    <property type="evidence" value="ECO:0007669"/>
    <property type="project" value="InterPro"/>
</dbReference>
<dbReference type="Proteomes" id="UP001280121">
    <property type="component" value="Unassembled WGS sequence"/>
</dbReference>
<dbReference type="InterPro" id="IPR036397">
    <property type="entry name" value="RNaseH_sf"/>
</dbReference>
<evidence type="ECO:0000259" key="1">
    <source>
        <dbReference type="Pfam" id="PF13456"/>
    </source>
</evidence>
<dbReference type="SUPFAM" id="SSF53098">
    <property type="entry name" value="Ribonuclease H-like"/>
    <property type="match status" value="1"/>
</dbReference>
<feature type="domain" description="RNase H type-1" evidence="1">
    <location>
        <begin position="264"/>
        <end position="342"/>
    </location>
</feature>
<dbReference type="CDD" id="cd06222">
    <property type="entry name" value="RNase_H_like"/>
    <property type="match status" value="1"/>
</dbReference>
<organism evidence="2 3">
    <name type="scientific">Dipteronia dyeriana</name>
    <dbReference type="NCBI Taxonomy" id="168575"/>
    <lineage>
        <taxon>Eukaryota</taxon>
        <taxon>Viridiplantae</taxon>
        <taxon>Streptophyta</taxon>
        <taxon>Embryophyta</taxon>
        <taxon>Tracheophyta</taxon>
        <taxon>Spermatophyta</taxon>
        <taxon>Magnoliopsida</taxon>
        <taxon>eudicotyledons</taxon>
        <taxon>Gunneridae</taxon>
        <taxon>Pentapetalae</taxon>
        <taxon>rosids</taxon>
        <taxon>malvids</taxon>
        <taxon>Sapindales</taxon>
        <taxon>Sapindaceae</taxon>
        <taxon>Hippocastanoideae</taxon>
        <taxon>Acereae</taxon>
        <taxon>Dipteronia</taxon>
    </lineage>
</organism>
<sequence>MPDFSPFPEFEGPRIEQVLEKEKKYKSDIFVLHMKKVTKEVGTCWAVSNYCSKAFKWTKSGGYGTYRKHIMKHHLVEHTRANLLKEGIWLIGENSQRDFWHDNWLGVPILELLGILDYLATLLKARVSDFIYEAVALWEAIFSAFQRRISIDTWSSFFSQAMSVSFSDQMRVLWKSTIHDVVWSVWLARNQWIFESKTMYFGSALSFVWRAVSDANRLEIGCMRNCIDDLLILHRFDLCGIQARAHVIRSVIWSPPAPGWTKVNIDGAALSSPGAGGCGGIFHNFRAFVKGCFAVPLDHVFAFEAELLAASIAINFAWQNGWHQIWLKSDSSYVVQLLSYRSEQVP</sequence>
<protein>
    <recommendedName>
        <fullName evidence="1">RNase H type-1 domain-containing protein</fullName>
    </recommendedName>
</protein>
<dbReference type="InterPro" id="IPR044730">
    <property type="entry name" value="RNase_H-like_dom_plant"/>
</dbReference>